<evidence type="ECO:0000313" key="2">
    <source>
        <dbReference type="Proteomes" id="UP000196475"/>
    </source>
</evidence>
<dbReference type="SUPFAM" id="SSF51161">
    <property type="entry name" value="Trimeric LpxA-like enzymes"/>
    <property type="match status" value="1"/>
</dbReference>
<comment type="caution">
    <text evidence="1">The sequence shown here is derived from an EMBL/GenBank/DDBJ whole genome shotgun (WGS) entry which is preliminary data.</text>
</comment>
<dbReference type="PANTHER" id="PTHR13061">
    <property type="entry name" value="DYNACTIN SUBUNIT P25"/>
    <property type="match status" value="1"/>
</dbReference>
<name>A0A1Y3PFB7_9BACI</name>
<gene>
    <name evidence="1" type="ORF">BAA01_01520</name>
</gene>
<dbReference type="Proteomes" id="UP000196475">
    <property type="component" value="Unassembled WGS sequence"/>
</dbReference>
<dbReference type="InterPro" id="IPR001451">
    <property type="entry name" value="Hexapep"/>
</dbReference>
<organism evidence="1 2">
    <name type="scientific">Bacillus thermozeamaize</name>
    <dbReference type="NCBI Taxonomy" id="230954"/>
    <lineage>
        <taxon>Bacteria</taxon>
        <taxon>Bacillati</taxon>
        <taxon>Bacillota</taxon>
        <taxon>Bacilli</taxon>
        <taxon>Bacillales</taxon>
        <taxon>Bacillaceae</taxon>
        <taxon>Bacillus</taxon>
    </lineage>
</organism>
<dbReference type="AlphaFoldDB" id="A0A1Y3PFB7"/>
<protein>
    <submittedName>
        <fullName evidence="1">Gamma carbonic anhydrase family protein</fullName>
    </submittedName>
</protein>
<dbReference type="Pfam" id="PF00132">
    <property type="entry name" value="Hexapep"/>
    <property type="match status" value="2"/>
</dbReference>
<dbReference type="InterPro" id="IPR011004">
    <property type="entry name" value="Trimer_LpxA-like_sf"/>
</dbReference>
<reference evidence="2" key="1">
    <citation type="submission" date="2016-06" db="EMBL/GenBank/DDBJ databases">
        <authorList>
            <person name="Nascimento L."/>
            <person name="Pereira R.V."/>
            <person name="Martins L.F."/>
            <person name="Quaggio R.B."/>
            <person name="Silva A.M."/>
            <person name="Setubal J.C."/>
        </authorList>
    </citation>
    <scope>NUCLEOTIDE SEQUENCE [LARGE SCALE GENOMIC DNA]</scope>
</reference>
<dbReference type="InterPro" id="IPR050484">
    <property type="entry name" value="Transf_Hexapept/Carb_Anhydrase"/>
</dbReference>
<dbReference type="InterPro" id="IPR047324">
    <property type="entry name" value="LbH_gamma_CA-like"/>
</dbReference>
<evidence type="ECO:0000313" key="1">
    <source>
        <dbReference type="EMBL" id="OUM86055.1"/>
    </source>
</evidence>
<proteinExistence type="predicted"/>
<dbReference type="CDD" id="cd04645">
    <property type="entry name" value="LbH_gamma_CA_like"/>
    <property type="match status" value="1"/>
</dbReference>
<accession>A0A1Y3PFB7</accession>
<dbReference type="Gene3D" id="2.160.10.10">
    <property type="entry name" value="Hexapeptide repeat proteins"/>
    <property type="match status" value="1"/>
</dbReference>
<sequence length="180" mass="19553">MILPFDGKEPQIHPTVFLAQGVVISGDVKIGEYTNIWYNTVLRGDIAPTIIGARVSIQDNSTLHQSPGNPLIIEDDVTVGHNAILHSCIIRKGALIGMGAIILDRAEIGENAMIGAGSLVPPGKKIPPNTLAVGSPAKVIRELTEADYKELERIRKSYTEKGQIYKRMEEAYRSGRQPVG</sequence>
<dbReference type="PANTHER" id="PTHR13061:SF29">
    <property type="entry name" value="GAMMA CARBONIC ANHYDRASE-LIKE 1, MITOCHONDRIAL-RELATED"/>
    <property type="match status" value="1"/>
</dbReference>
<dbReference type="EMBL" id="LZRT01000094">
    <property type="protein sequence ID" value="OUM86055.1"/>
    <property type="molecule type" value="Genomic_DNA"/>
</dbReference>